<dbReference type="AlphaFoldDB" id="A0A1M5B2L0"/>
<name>A0A1M5B2L0_9THEO</name>
<dbReference type="InterPro" id="IPR005502">
    <property type="entry name" value="Ribosyl_crysJ1"/>
</dbReference>
<dbReference type="Gene3D" id="1.10.4080.10">
    <property type="entry name" value="ADP-ribosylation/Crystallin J1"/>
    <property type="match status" value="1"/>
</dbReference>
<dbReference type="STRING" id="1121256.SAMN02746089_01778"/>
<feature type="binding site" evidence="1">
    <location>
        <position position="21"/>
    </location>
    <ligand>
        <name>Mg(2+)</name>
        <dbReference type="ChEBI" id="CHEBI:18420"/>
        <label>1</label>
    </ligand>
</feature>
<keyword evidence="3" id="KW-1185">Reference proteome</keyword>
<keyword evidence="1" id="KW-0460">Magnesium</keyword>
<gene>
    <name evidence="2" type="ORF">SAMN02746089_01778</name>
</gene>
<dbReference type="SUPFAM" id="SSF101478">
    <property type="entry name" value="ADP-ribosylglycohydrolase"/>
    <property type="match status" value="1"/>
</dbReference>
<comment type="cofactor">
    <cofactor evidence="1">
        <name>Mg(2+)</name>
        <dbReference type="ChEBI" id="CHEBI:18420"/>
    </cofactor>
    <text evidence="1">Binds 2 magnesium ions per subunit.</text>
</comment>
<dbReference type="GO" id="GO:0016787">
    <property type="term" value="F:hydrolase activity"/>
    <property type="evidence" value="ECO:0007669"/>
    <property type="project" value="UniProtKB-KW"/>
</dbReference>
<dbReference type="EMBL" id="FQVH01000019">
    <property type="protein sequence ID" value="SHF36567.1"/>
    <property type="molecule type" value="Genomic_DNA"/>
</dbReference>
<organism evidence="2 3">
    <name type="scientific">Caldanaerobius fijiensis DSM 17918</name>
    <dbReference type="NCBI Taxonomy" id="1121256"/>
    <lineage>
        <taxon>Bacteria</taxon>
        <taxon>Bacillati</taxon>
        <taxon>Bacillota</taxon>
        <taxon>Clostridia</taxon>
        <taxon>Thermoanaerobacterales</taxon>
        <taxon>Thermoanaerobacteraceae</taxon>
        <taxon>Caldanaerobius</taxon>
    </lineage>
</organism>
<keyword evidence="1" id="KW-0479">Metal-binding</keyword>
<accession>A0A1M5B2L0</accession>
<proteinExistence type="predicted"/>
<evidence type="ECO:0000313" key="3">
    <source>
        <dbReference type="Proteomes" id="UP000184088"/>
    </source>
</evidence>
<reference evidence="2 3" key="1">
    <citation type="submission" date="2016-11" db="EMBL/GenBank/DDBJ databases">
        <authorList>
            <person name="Jaros S."/>
            <person name="Januszkiewicz K."/>
            <person name="Wedrychowicz H."/>
        </authorList>
    </citation>
    <scope>NUCLEOTIDE SEQUENCE [LARGE SCALE GENOMIC DNA]</scope>
    <source>
        <strain evidence="2 3">DSM 17918</strain>
    </source>
</reference>
<feature type="binding site" evidence="1">
    <location>
        <position position="19"/>
    </location>
    <ligand>
        <name>Mg(2+)</name>
        <dbReference type="ChEBI" id="CHEBI:18420"/>
        <label>1</label>
    </ligand>
</feature>
<dbReference type="OrthoDB" id="9761704at2"/>
<dbReference type="GO" id="GO:0046872">
    <property type="term" value="F:metal ion binding"/>
    <property type="evidence" value="ECO:0007669"/>
    <property type="project" value="UniProtKB-KW"/>
</dbReference>
<evidence type="ECO:0000313" key="2">
    <source>
        <dbReference type="EMBL" id="SHF36567.1"/>
    </source>
</evidence>
<dbReference type="InterPro" id="IPR036705">
    <property type="entry name" value="Ribosyl_crysJ1_sf"/>
</dbReference>
<keyword evidence="2" id="KW-0378">Hydrolase</keyword>
<evidence type="ECO:0000256" key="1">
    <source>
        <dbReference type="PIRSR" id="PIRSR605502-1"/>
    </source>
</evidence>
<sequence>MVKGNTFDAIIAGVNMGRDTDCIAAIAAGISGALTGHSSIPEEYIKQVDYATKKNIYTNSQRTIEETAEQLYDAFKARIKKMKEYIEVMDI</sequence>
<protein>
    <submittedName>
        <fullName evidence="2">ADP-ribosylglycohydrolase</fullName>
    </submittedName>
</protein>
<dbReference type="Pfam" id="PF03747">
    <property type="entry name" value="ADP_ribosyl_GH"/>
    <property type="match status" value="1"/>
</dbReference>
<dbReference type="Proteomes" id="UP000184088">
    <property type="component" value="Unassembled WGS sequence"/>
</dbReference>